<dbReference type="Proteomes" id="UP000017118">
    <property type="component" value="Chromosome"/>
</dbReference>
<dbReference type="GeneID" id="55475332"/>
<dbReference type="RefSeq" id="WP_022747062.1">
    <property type="nucleotide sequence ID" value="NC_022571.1"/>
</dbReference>
<name>U5MWW5_CLOSA</name>
<gene>
    <name evidence="1" type="ORF">CLSA_c29500</name>
</gene>
<organism evidence="1 2">
    <name type="scientific">Clostridium saccharobutylicum DSM 13864</name>
    <dbReference type="NCBI Taxonomy" id="1345695"/>
    <lineage>
        <taxon>Bacteria</taxon>
        <taxon>Bacillati</taxon>
        <taxon>Bacillota</taxon>
        <taxon>Clostridia</taxon>
        <taxon>Eubacteriales</taxon>
        <taxon>Clostridiaceae</taxon>
        <taxon>Clostridium</taxon>
    </lineage>
</organism>
<proteinExistence type="predicted"/>
<sequence length="77" mass="8862">MRMEEMLYGELSKIKTDAFIQNEILKREMEEKAKEEVVFAIMAEQVRIACQLIGILEDDIISEVTGVSISHLQCMKN</sequence>
<protein>
    <submittedName>
        <fullName evidence="1">Uncharacterized protein</fullName>
    </submittedName>
</protein>
<dbReference type="EMBL" id="CP006721">
    <property type="protein sequence ID" value="AGX43917.1"/>
    <property type="molecule type" value="Genomic_DNA"/>
</dbReference>
<accession>U5MWW5</accession>
<keyword evidence="2" id="KW-1185">Reference proteome</keyword>
<dbReference type="PATRIC" id="fig|1345695.10.peg.1032"/>
<dbReference type="KEGG" id="csb:CLSA_c29500"/>
<reference evidence="1 2" key="1">
    <citation type="journal article" date="2013" name="Genome Announc.">
        <title>Complete Genome Sequence of the Solvent Producer Clostridium saccharobutylicum NCP262 (DSM 13864).</title>
        <authorList>
            <person name="Poehlein A."/>
            <person name="Hartwich K."/>
            <person name="Krabben P."/>
            <person name="Ehrenreich A."/>
            <person name="Liebl W."/>
            <person name="Durre P."/>
            <person name="Gottschalk G."/>
            <person name="Daniel R."/>
        </authorList>
    </citation>
    <scope>NUCLEOTIDE SEQUENCE [LARGE SCALE GENOMIC DNA]</scope>
    <source>
        <strain evidence="1">DSM 13864</strain>
    </source>
</reference>
<dbReference type="AlphaFoldDB" id="U5MWW5"/>
<dbReference type="HOGENOM" id="CLU_2631958_0_0_9"/>
<evidence type="ECO:0000313" key="1">
    <source>
        <dbReference type="EMBL" id="AGX43917.1"/>
    </source>
</evidence>
<evidence type="ECO:0000313" key="2">
    <source>
        <dbReference type="Proteomes" id="UP000017118"/>
    </source>
</evidence>